<evidence type="ECO:0000256" key="1">
    <source>
        <dbReference type="SAM" id="SignalP"/>
    </source>
</evidence>
<dbReference type="AlphaFoldDB" id="A0A3E1Q6C3"/>
<reference evidence="2 3" key="1">
    <citation type="journal article" date="2007" name="Int. J. Syst. Evol. Microbiol.">
        <title>Marixanthomonas ophiurae gen. nov., sp. nov., a marine bacterium of the family Flavobacteriaceae isolated from a deep-sea brittle star.</title>
        <authorList>
            <person name="Romanenko L.A."/>
            <person name="Uchino M."/>
            <person name="Frolova G.M."/>
            <person name="Mikhailov V.V."/>
        </authorList>
    </citation>
    <scope>NUCLEOTIDE SEQUENCE [LARGE SCALE GENOMIC DNA]</scope>
    <source>
        <strain evidence="2 3">KMM 3046</strain>
    </source>
</reference>
<dbReference type="RefSeq" id="WP_117159633.1">
    <property type="nucleotide sequence ID" value="NZ_QVID01000002.1"/>
</dbReference>
<gene>
    <name evidence="2" type="ORF">DZ858_10560</name>
</gene>
<protein>
    <submittedName>
        <fullName evidence="2">Uncharacterized protein</fullName>
    </submittedName>
</protein>
<dbReference type="Proteomes" id="UP000261082">
    <property type="component" value="Unassembled WGS sequence"/>
</dbReference>
<evidence type="ECO:0000313" key="2">
    <source>
        <dbReference type="EMBL" id="RFN57685.1"/>
    </source>
</evidence>
<name>A0A3E1Q6C3_9FLAO</name>
<comment type="caution">
    <text evidence="2">The sequence shown here is derived from an EMBL/GenBank/DDBJ whole genome shotgun (WGS) entry which is preliminary data.</text>
</comment>
<sequence>MKTLYIILGLFFLNLSTTSYAQISVFDIVEDAKKERGDATDNAEEDADAKKMKEGMQKFFGGVNELEDLPMEIKCLTLMKSHQKRLLTNQKEIDNTKGCKKTKDLLEMQALLVLSAGTQIYCPDEFNTDKEYYGRLILKKKYAYLMRSGYNSEELGKAFYVLQKTSEEFGNPYSKIAGTFPFILKELHERWMNDPDSGELDLDTILKIAFKLNEEEWNDQKEEYFSELIDYITYFHSPEFMAKRSGEINSLTQSLPCE</sequence>
<keyword evidence="3" id="KW-1185">Reference proteome</keyword>
<evidence type="ECO:0000313" key="3">
    <source>
        <dbReference type="Proteomes" id="UP000261082"/>
    </source>
</evidence>
<keyword evidence="1" id="KW-0732">Signal</keyword>
<proteinExistence type="predicted"/>
<feature type="signal peptide" evidence="1">
    <location>
        <begin position="1"/>
        <end position="21"/>
    </location>
</feature>
<organism evidence="2 3">
    <name type="scientific">Marixanthomonas ophiurae</name>
    <dbReference type="NCBI Taxonomy" id="387659"/>
    <lineage>
        <taxon>Bacteria</taxon>
        <taxon>Pseudomonadati</taxon>
        <taxon>Bacteroidota</taxon>
        <taxon>Flavobacteriia</taxon>
        <taxon>Flavobacteriales</taxon>
        <taxon>Flavobacteriaceae</taxon>
        <taxon>Marixanthomonas</taxon>
    </lineage>
</organism>
<feature type="chain" id="PRO_5017699605" evidence="1">
    <location>
        <begin position="22"/>
        <end position="258"/>
    </location>
</feature>
<dbReference type="OrthoDB" id="1433574at2"/>
<accession>A0A3E1Q6C3</accession>
<dbReference type="EMBL" id="QVID01000002">
    <property type="protein sequence ID" value="RFN57685.1"/>
    <property type="molecule type" value="Genomic_DNA"/>
</dbReference>